<evidence type="ECO:0000256" key="2">
    <source>
        <dbReference type="SAM" id="Phobius"/>
    </source>
</evidence>
<evidence type="ECO:0000256" key="1">
    <source>
        <dbReference type="SAM" id="MobiDB-lite"/>
    </source>
</evidence>
<sequence length="459" mass="50645">MTKEQALQNLSLPADADMETVRMRFAARYTLSDAQYDHTLTDGMKAVHEQHLRELEQAYKVITDNPVIDDMGALLSLGKGYVEEDGDTIRTDSVIPSDEALAFFALYPHDSPVLAEQRYTQYVSELEVAIEQVGLEASKEPYRKEIAHAEACLNVVINYLLASQMLAFQQEEAIEVAEQQESIPEPEWDKMDRPIDAVPAASRPFNKRIYGLIAIVAMMLLAIGVWIGKRSGADKDDKPNPEMQALTEAETTRAHMPNTQSSAAAPEVAKPSVPVAHEVDEARLDQQLDPSPTTIVASLLEQYISGYKVTVSDGLILLEGNQTYRLPIRNIDHINDEGAFVSVFGSSLYVDNQPKRTSEGLQLTRVSREDRDRLLKAIRRIAPARKAAEKTIASPSTKPTTETADPVSSTGEHTAGPASSKPTTDKNNSTRQDNTEQKKSPDTKPTEKTTPSENEIAKS</sequence>
<evidence type="ECO:0000313" key="3">
    <source>
        <dbReference type="EMBL" id="MBD1433921.1"/>
    </source>
</evidence>
<evidence type="ECO:0000313" key="4">
    <source>
        <dbReference type="Proteomes" id="UP000602759"/>
    </source>
</evidence>
<evidence type="ECO:0008006" key="5">
    <source>
        <dbReference type="Google" id="ProtNLM"/>
    </source>
</evidence>
<protein>
    <recommendedName>
        <fullName evidence="5">DUF4115 domain-containing protein</fullName>
    </recommendedName>
</protein>
<feature type="compositionally biased region" description="Polar residues" evidence="1">
    <location>
        <begin position="420"/>
        <end position="432"/>
    </location>
</feature>
<feature type="region of interest" description="Disordered" evidence="1">
    <location>
        <begin position="385"/>
        <end position="459"/>
    </location>
</feature>
<dbReference type="Proteomes" id="UP000602759">
    <property type="component" value="Unassembled WGS sequence"/>
</dbReference>
<keyword evidence="2" id="KW-0472">Membrane</keyword>
<reference evidence="3 4" key="1">
    <citation type="submission" date="2020-08" db="EMBL/GenBank/DDBJ databases">
        <title>Sphingobacterium sp. DN00404 isolated from aquaculture water.</title>
        <authorList>
            <person name="Zhang M."/>
        </authorList>
    </citation>
    <scope>NUCLEOTIDE SEQUENCE [LARGE SCALE GENOMIC DNA]</scope>
    <source>
        <strain evidence="3 4">DN00404</strain>
    </source>
</reference>
<organism evidence="3 4">
    <name type="scientific">Sphingobacterium micropteri</name>
    <dbReference type="NCBI Taxonomy" id="2763501"/>
    <lineage>
        <taxon>Bacteria</taxon>
        <taxon>Pseudomonadati</taxon>
        <taxon>Bacteroidota</taxon>
        <taxon>Sphingobacteriia</taxon>
        <taxon>Sphingobacteriales</taxon>
        <taxon>Sphingobacteriaceae</taxon>
        <taxon>Sphingobacterium</taxon>
    </lineage>
</organism>
<name>A0ABR7YRV1_9SPHI</name>
<keyword evidence="4" id="KW-1185">Reference proteome</keyword>
<keyword evidence="2" id="KW-0812">Transmembrane</keyword>
<comment type="caution">
    <text evidence="3">The sequence shown here is derived from an EMBL/GenBank/DDBJ whole genome shotgun (WGS) entry which is preliminary data.</text>
</comment>
<dbReference type="RefSeq" id="WP_190994864.1">
    <property type="nucleotide sequence ID" value="NZ_JACOIK010000009.1"/>
</dbReference>
<gene>
    <name evidence="3" type="ORF">H8B06_13870</name>
</gene>
<proteinExistence type="predicted"/>
<accession>A0ABR7YRV1</accession>
<dbReference type="EMBL" id="JACOIK010000009">
    <property type="protein sequence ID" value="MBD1433921.1"/>
    <property type="molecule type" value="Genomic_DNA"/>
</dbReference>
<feature type="compositionally biased region" description="Polar residues" evidence="1">
    <location>
        <begin position="393"/>
        <end position="412"/>
    </location>
</feature>
<keyword evidence="2" id="KW-1133">Transmembrane helix</keyword>
<feature type="transmembrane region" description="Helical" evidence="2">
    <location>
        <begin position="209"/>
        <end position="228"/>
    </location>
</feature>
<feature type="region of interest" description="Disordered" evidence="1">
    <location>
        <begin position="250"/>
        <end position="271"/>
    </location>
</feature>
<feature type="compositionally biased region" description="Basic and acidic residues" evidence="1">
    <location>
        <begin position="433"/>
        <end position="447"/>
    </location>
</feature>